<accession>A0A5Q4YYY5</accession>
<dbReference type="EMBL" id="LR721751">
    <property type="protein sequence ID" value="VVV05936.1"/>
    <property type="molecule type" value="Genomic_DNA"/>
</dbReference>
<evidence type="ECO:0000256" key="1">
    <source>
        <dbReference type="SAM" id="SignalP"/>
    </source>
</evidence>
<name>A0A5Q4YYY5_9GAMM</name>
<feature type="signal peptide" evidence="1">
    <location>
        <begin position="1"/>
        <end position="19"/>
    </location>
</feature>
<dbReference type="PROSITE" id="PS51257">
    <property type="entry name" value="PROKAR_LIPOPROTEIN"/>
    <property type="match status" value="1"/>
</dbReference>
<proteinExistence type="predicted"/>
<sequence>MSTLKNILLLALFSITLMGCNDPESVAAEAAQLRAEQHPDRTYVGEHNYYIMESSEHAAFGRKKELKVMYQDFPRYFVEKAKEWPKEDLNDASSYDLPRFQFAWANSSSKDEYESGLKIWSMKTDGTDLRLVTDATIDLTAVRNLTRSPNNRYVAWAGSGGHKSVYDLKTGKVSNMHEFTSPLDMLWSEDSRYLYFDDAINSYARWDSETGEISEIDFQIRTTTANFGGKRMTVLDFGVLVVDANSNEEINWIGVDRSLSMDERSLDVSSIDPEGRYAWGSNPSFGFFFDIEKGTVKQMTTDYTPAQILGKDAHFSALNSFAKVRVVDRVGDRVWSWRAFYYGALSGDAILYNGLANDGLWFKESK</sequence>
<dbReference type="Gene3D" id="2.130.10.10">
    <property type="entry name" value="YVTN repeat-like/Quinoprotein amine dehydrogenase"/>
    <property type="match status" value="1"/>
</dbReference>
<evidence type="ECO:0000313" key="2">
    <source>
        <dbReference type="EMBL" id="VVV05936.1"/>
    </source>
</evidence>
<keyword evidence="1" id="KW-0732">Signal</keyword>
<evidence type="ECO:0008006" key="3">
    <source>
        <dbReference type="Google" id="ProtNLM"/>
    </source>
</evidence>
<reference evidence="2" key="1">
    <citation type="submission" date="2019-09" db="EMBL/GenBank/DDBJ databases">
        <authorList>
            <person name="Hjerde E."/>
        </authorList>
    </citation>
    <scope>NUCLEOTIDE SEQUENCE</scope>
    <source>
        <strain evidence="2">06/09/160</strain>
    </source>
</reference>
<organism evidence="2">
    <name type="scientific">Aliivibrio wodanis</name>
    <dbReference type="NCBI Taxonomy" id="80852"/>
    <lineage>
        <taxon>Bacteria</taxon>
        <taxon>Pseudomonadati</taxon>
        <taxon>Pseudomonadota</taxon>
        <taxon>Gammaproteobacteria</taxon>
        <taxon>Vibrionales</taxon>
        <taxon>Vibrionaceae</taxon>
        <taxon>Aliivibrio</taxon>
    </lineage>
</organism>
<dbReference type="SUPFAM" id="SSF69304">
    <property type="entry name" value="Tricorn protease N-terminal domain"/>
    <property type="match status" value="1"/>
</dbReference>
<feature type="chain" id="PRO_5024425525" description="Lipoprotein" evidence="1">
    <location>
        <begin position="20"/>
        <end position="366"/>
    </location>
</feature>
<protein>
    <recommendedName>
        <fullName evidence="3">Lipoprotein</fullName>
    </recommendedName>
</protein>
<dbReference type="AlphaFoldDB" id="A0A5Q4YYY5"/>
<gene>
    <name evidence="2" type="ORF">AW0309160_03419</name>
</gene>
<dbReference type="InterPro" id="IPR015943">
    <property type="entry name" value="WD40/YVTN_repeat-like_dom_sf"/>
</dbReference>